<dbReference type="Gene3D" id="1.10.10.10">
    <property type="entry name" value="Winged helix-like DNA-binding domain superfamily/Winged helix DNA-binding domain"/>
    <property type="match status" value="1"/>
</dbReference>
<dbReference type="EMBL" id="NIBG01000003">
    <property type="protein sequence ID" value="PAB60297.1"/>
    <property type="molecule type" value="Genomic_DNA"/>
</dbReference>
<dbReference type="Proteomes" id="UP000216024">
    <property type="component" value="Unassembled WGS sequence"/>
</dbReference>
<dbReference type="PROSITE" id="PS50995">
    <property type="entry name" value="HTH_MARR_2"/>
    <property type="match status" value="1"/>
</dbReference>
<dbReference type="GO" id="GO:0003677">
    <property type="term" value="F:DNA binding"/>
    <property type="evidence" value="ECO:0007669"/>
    <property type="project" value="UniProtKB-KW"/>
</dbReference>
<dbReference type="PRINTS" id="PR00598">
    <property type="entry name" value="HTHMARR"/>
</dbReference>
<comment type="caution">
    <text evidence="5">The sequence shown here is derived from an EMBL/GenBank/DDBJ whole genome shotgun (WGS) entry which is preliminary data.</text>
</comment>
<evidence type="ECO:0000259" key="4">
    <source>
        <dbReference type="PROSITE" id="PS50995"/>
    </source>
</evidence>
<evidence type="ECO:0000256" key="1">
    <source>
        <dbReference type="ARBA" id="ARBA00023015"/>
    </source>
</evidence>
<gene>
    <name evidence="5" type="ORF">CCE28_05200</name>
</gene>
<organism evidence="5 6">
    <name type="scientific">Anaeromicrobium sediminis</name>
    <dbReference type="NCBI Taxonomy" id="1478221"/>
    <lineage>
        <taxon>Bacteria</taxon>
        <taxon>Bacillati</taxon>
        <taxon>Bacillota</taxon>
        <taxon>Clostridia</taxon>
        <taxon>Peptostreptococcales</taxon>
        <taxon>Thermotaleaceae</taxon>
        <taxon>Anaeromicrobium</taxon>
    </lineage>
</organism>
<evidence type="ECO:0000256" key="2">
    <source>
        <dbReference type="ARBA" id="ARBA00023125"/>
    </source>
</evidence>
<dbReference type="Pfam" id="PF01047">
    <property type="entry name" value="MarR"/>
    <property type="match status" value="1"/>
</dbReference>
<dbReference type="PANTHER" id="PTHR42756">
    <property type="entry name" value="TRANSCRIPTIONAL REGULATOR, MARR"/>
    <property type="match status" value="1"/>
</dbReference>
<name>A0A267MLI7_9FIRM</name>
<accession>A0A267MLI7</accession>
<dbReference type="GO" id="GO:0003700">
    <property type="term" value="F:DNA-binding transcription factor activity"/>
    <property type="evidence" value="ECO:0007669"/>
    <property type="project" value="InterPro"/>
</dbReference>
<dbReference type="PANTHER" id="PTHR42756:SF1">
    <property type="entry name" value="TRANSCRIPTIONAL REPRESSOR OF EMRAB OPERON"/>
    <property type="match status" value="1"/>
</dbReference>
<proteinExistence type="predicted"/>
<dbReference type="SMART" id="SM00347">
    <property type="entry name" value="HTH_MARR"/>
    <property type="match status" value="1"/>
</dbReference>
<dbReference type="OrthoDB" id="1644269at2"/>
<reference evidence="5 6" key="1">
    <citation type="submission" date="2017-06" db="EMBL/GenBank/DDBJ databases">
        <title>Draft genome sequence of anaerobic fermentative bacterium Anaeromicrobium sediminis DY2726D isolated from West Pacific Ocean sediments.</title>
        <authorList>
            <person name="Zeng X."/>
        </authorList>
    </citation>
    <scope>NUCLEOTIDE SEQUENCE [LARGE SCALE GENOMIC DNA]</scope>
    <source>
        <strain evidence="5 6">DY2726D</strain>
    </source>
</reference>
<dbReference type="SUPFAM" id="SSF46785">
    <property type="entry name" value="Winged helix' DNA-binding domain"/>
    <property type="match status" value="1"/>
</dbReference>
<evidence type="ECO:0000313" key="6">
    <source>
        <dbReference type="Proteomes" id="UP000216024"/>
    </source>
</evidence>
<dbReference type="InterPro" id="IPR036390">
    <property type="entry name" value="WH_DNA-bd_sf"/>
</dbReference>
<dbReference type="RefSeq" id="WP_095131680.1">
    <property type="nucleotide sequence ID" value="NZ_NIBG01000003.1"/>
</dbReference>
<dbReference type="InterPro" id="IPR036388">
    <property type="entry name" value="WH-like_DNA-bd_sf"/>
</dbReference>
<sequence length="134" mass="15352">MITEIFFNDFQTASDLLKDLNSTHTKTLMALKYEGSSTMSSISRKIELEKGSFTPVANKLIKLGYIEKVQSTEDKRKSLLQLTESGHNFAERFHEEHTKYIYNQLSKLSEAERGAYLAAINLVQCLSRKILEEK</sequence>
<evidence type="ECO:0000256" key="3">
    <source>
        <dbReference type="ARBA" id="ARBA00023163"/>
    </source>
</evidence>
<protein>
    <recommendedName>
        <fullName evidence="4">HTH marR-type domain-containing protein</fullName>
    </recommendedName>
</protein>
<dbReference type="AlphaFoldDB" id="A0A267MLI7"/>
<evidence type="ECO:0000313" key="5">
    <source>
        <dbReference type="EMBL" id="PAB60297.1"/>
    </source>
</evidence>
<keyword evidence="2" id="KW-0238">DNA-binding</keyword>
<feature type="domain" description="HTH marR-type" evidence="4">
    <location>
        <begin position="1"/>
        <end position="132"/>
    </location>
</feature>
<keyword evidence="1" id="KW-0805">Transcription regulation</keyword>
<dbReference type="InterPro" id="IPR000835">
    <property type="entry name" value="HTH_MarR-typ"/>
</dbReference>
<keyword evidence="6" id="KW-1185">Reference proteome</keyword>
<keyword evidence="3" id="KW-0804">Transcription</keyword>